<dbReference type="Proteomes" id="UP000261500">
    <property type="component" value="Unplaced"/>
</dbReference>
<dbReference type="SUPFAM" id="SSF56112">
    <property type="entry name" value="Protein kinase-like (PK-like)"/>
    <property type="match status" value="1"/>
</dbReference>
<comment type="catalytic activity">
    <reaction evidence="8">
        <text>L-seryl-[protein] + ATP = O-phospho-L-seryl-[protein] + ADP + H(+)</text>
        <dbReference type="Rhea" id="RHEA:17989"/>
        <dbReference type="Rhea" id="RHEA-COMP:9863"/>
        <dbReference type="Rhea" id="RHEA-COMP:11604"/>
        <dbReference type="ChEBI" id="CHEBI:15378"/>
        <dbReference type="ChEBI" id="CHEBI:29999"/>
        <dbReference type="ChEBI" id="CHEBI:30616"/>
        <dbReference type="ChEBI" id="CHEBI:83421"/>
        <dbReference type="ChEBI" id="CHEBI:456216"/>
        <dbReference type="EC" id="2.7.11.1"/>
    </reaction>
</comment>
<reference evidence="11" key="1">
    <citation type="submission" date="2025-08" db="UniProtKB">
        <authorList>
            <consortium name="Ensembl"/>
        </authorList>
    </citation>
    <scope>IDENTIFICATION</scope>
</reference>
<dbReference type="Ensembl" id="ENSPLAT00000021817.1">
    <property type="protein sequence ID" value="ENSPLAP00000013719.1"/>
    <property type="gene ID" value="ENSPLAG00000017273.1"/>
</dbReference>
<name>A0A3B3UM24_9TELE</name>
<sequence>MQKSSSFDDGVGFSHTNVPPHRRSRSLDEYSRRSPSSASHESAHEEEASHSTKEEITYGEAAGRNSLIFQKAPKVSGRRGSVALTQGVFSGSSLPSEFLAGGRMRSRLGQDQTEGDTLTSSQGSLAEQRQLVLREYQLLRRLHHPHLVQLYAAFITPLYVLLLKYFNNVAELLHQIVSAADYLHSRRVIHLDLKSDNMLVDDGNHLKIIDFGSAQSFVPGQPLNIEHIHGFSFFDNESHLNLFWVDALLVLLRNTWSWSNPSL</sequence>
<feature type="compositionally biased region" description="Basic and acidic residues" evidence="9">
    <location>
        <begin position="41"/>
        <end position="54"/>
    </location>
</feature>
<keyword evidence="2" id="KW-0723">Serine/threonine-protein kinase</keyword>
<keyword evidence="3" id="KW-0808">Transferase</keyword>
<protein>
    <recommendedName>
        <fullName evidence="1">non-specific serine/threonine protein kinase</fullName>
        <ecNumber evidence="1">2.7.11.1</ecNumber>
    </recommendedName>
</protein>
<accession>A0A3B3UM24</accession>
<dbReference type="SMART" id="SM00220">
    <property type="entry name" value="S_TKc"/>
    <property type="match status" value="1"/>
</dbReference>
<evidence type="ECO:0000256" key="5">
    <source>
        <dbReference type="ARBA" id="ARBA00022777"/>
    </source>
</evidence>
<dbReference type="STRING" id="48699.ENSPLAP00000013719"/>
<dbReference type="GO" id="GO:0005524">
    <property type="term" value="F:ATP binding"/>
    <property type="evidence" value="ECO:0007669"/>
    <property type="project" value="UniProtKB-KW"/>
</dbReference>
<dbReference type="GO" id="GO:0005737">
    <property type="term" value="C:cytoplasm"/>
    <property type="evidence" value="ECO:0007669"/>
    <property type="project" value="TreeGrafter"/>
</dbReference>
<feature type="domain" description="Protein kinase" evidence="10">
    <location>
        <begin position="68"/>
        <end position="263"/>
    </location>
</feature>
<dbReference type="InterPro" id="IPR000719">
    <property type="entry name" value="Prot_kinase_dom"/>
</dbReference>
<dbReference type="InterPro" id="IPR011009">
    <property type="entry name" value="Kinase-like_dom_sf"/>
</dbReference>
<evidence type="ECO:0000259" key="10">
    <source>
        <dbReference type="PROSITE" id="PS50011"/>
    </source>
</evidence>
<dbReference type="GO" id="GO:0004674">
    <property type="term" value="F:protein serine/threonine kinase activity"/>
    <property type="evidence" value="ECO:0007669"/>
    <property type="project" value="UniProtKB-KW"/>
</dbReference>
<evidence type="ECO:0000256" key="1">
    <source>
        <dbReference type="ARBA" id="ARBA00012513"/>
    </source>
</evidence>
<dbReference type="Gene3D" id="3.30.200.20">
    <property type="entry name" value="Phosphorylase Kinase, domain 1"/>
    <property type="match status" value="1"/>
</dbReference>
<dbReference type="PROSITE" id="PS00108">
    <property type="entry name" value="PROTEIN_KINASE_ST"/>
    <property type="match status" value="1"/>
</dbReference>
<dbReference type="PANTHER" id="PTHR24346">
    <property type="entry name" value="MAP/MICROTUBULE AFFINITY-REGULATING KINASE"/>
    <property type="match status" value="1"/>
</dbReference>
<dbReference type="GO" id="GO:0035556">
    <property type="term" value="P:intracellular signal transduction"/>
    <property type="evidence" value="ECO:0007669"/>
    <property type="project" value="TreeGrafter"/>
</dbReference>
<keyword evidence="4" id="KW-0547">Nucleotide-binding</keyword>
<keyword evidence="5" id="KW-0418">Kinase</keyword>
<reference evidence="11" key="2">
    <citation type="submission" date="2025-09" db="UniProtKB">
        <authorList>
            <consortium name="Ensembl"/>
        </authorList>
    </citation>
    <scope>IDENTIFICATION</scope>
</reference>
<evidence type="ECO:0000256" key="4">
    <source>
        <dbReference type="ARBA" id="ARBA00022741"/>
    </source>
</evidence>
<dbReference type="AlphaFoldDB" id="A0A3B3UM24"/>
<dbReference type="GeneTree" id="ENSGT00940000167421"/>
<keyword evidence="6" id="KW-0067">ATP-binding</keyword>
<evidence type="ECO:0000256" key="3">
    <source>
        <dbReference type="ARBA" id="ARBA00022679"/>
    </source>
</evidence>
<dbReference type="PANTHER" id="PTHR24346:SF82">
    <property type="entry name" value="KP78A-RELATED"/>
    <property type="match status" value="1"/>
</dbReference>
<dbReference type="EC" id="2.7.11.1" evidence="1"/>
<evidence type="ECO:0000256" key="9">
    <source>
        <dbReference type="SAM" id="MobiDB-lite"/>
    </source>
</evidence>
<dbReference type="Pfam" id="PF00069">
    <property type="entry name" value="Pkinase"/>
    <property type="match status" value="1"/>
</dbReference>
<comment type="catalytic activity">
    <reaction evidence="7">
        <text>L-threonyl-[protein] + ATP = O-phospho-L-threonyl-[protein] + ADP + H(+)</text>
        <dbReference type="Rhea" id="RHEA:46608"/>
        <dbReference type="Rhea" id="RHEA-COMP:11060"/>
        <dbReference type="Rhea" id="RHEA-COMP:11605"/>
        <dbReference type="ChEBI" id="CHEBI:15378"/>
        <dbReference type="ChEBI" id="CHEBI:30013"/>
        <dbReference type="ChEBI" id="CHEBI:30616"/>
        <dbReference type="ChEBI" id="CHEBI:61977"/>
        <dbReference type="ChEBI" id="CHEBI:456216"/>
        <dbReference type="EC" id="2.7.11.1"/>
    </reaction>
</comment>
<evidence type="ECO:0000313" key="12">
    <source>
        <dbReference type="Proteomes" id="UP000261500"/>
    </source>
</evidence>
<dbReference type="PROSITE" id="PS50011">
    <property type="entry name" value="PROTEIN_KINASE_DOM"/>
    <property type="match status" value="1"/>
</dbReference>
<dbReference type="Gene3D" id="1.10.510.10">
    <property type="entry name" value="Transferase(Phosphotransferase) domain 1"/>
    <property type="match status" value="1"/>
</dbReference>
<evidence type="ECO:0000256" key="8">
    <source>
        <dbReference type="ARBA" id="ARBA00048679"/>
    </source>
</evidence>
<feature type="region of interest" description="Disordered" evidence="9">
    <location>
        <begin position="1"/>
        <end position="54"/>
    </location>
</feature>
<proteinExistence type="predicted"/>
<organism evidence="11 12">
    <name type="scientific">Poecilia latipinna</name>
    <name type="common">sailfin molly</name>
    <dbReference type="NCBI Taxonomy" id="48699"/>
    <lineage>
        <taxon>Eukaryota</taxon>
        <taxon>Metazoa</taxon>
        <taxon>Chordata</taxon>
        <taxon>Craniata</taxon>
        <taxon>Vertebrata</taxon>
        <taxon>Euteleostomi</taxon>
        <taxon>Actinopterygii</taxon>
        <taxon>Neopterygii</taxon>
        <taxon>Teleostei</taxon>
        <taxon>Neoteleostei</taxon>
        <taxon>Acanthomorphata</taxon>
        <taxon>Ovalentaria</taxon>
        <taxon>Atherinomorphae</taxon>
        <taxon>Cyprinodontiformes</taxon>
        <taxon>Poeciliidae</taxon>
        <taxon>Poeciliinae</taxon>
        <taxon>Poecilia</taxon>
    </lineage>
</organism>
<evidence type="ECO:0000256" key="2">
    <source>
        <dbReference type="ARBA" id="ARBA00022527"/>
    </source>
</evidence>
<keyword evidence="12" id="KW-1185">Reference proteome</keyword>
<evidence type="ECO:0000313" key="11">
    <source>
        <dbReference type="Ensembl" id="ENSPLAP00000013719.1"/>
    </source>
</evidence>
<dbReference type="InterPro" id="IPR008271">
    <property type="entry name" value="Ser/Thr_kinase_AS"/>
</dbReference>
<evidence type="ECO:0000256" key="7">
    <source>
        <dbReference type="ARBA" id="ARBA00047899"/>
    </source>
</evidence>
<evidence type="ECO:0000256" key="6">
    <source>
        <dbReference type="ARBA" id="ARBA00022840"/>
    </source>
</evidence>